<comment type="caution">
    <text evidence="2">The sequence shown here is derived from an EMBL/GenBank/DDBJ whole genome shotgun (WGS) entry which is preliminary data.</text>
</comment>
<accession>A0A852R1X9</accession>
<name>A0A852R1X9_9MICO</name>
<reference evidence="2 3" key="1">
    <citation type="submission" date="2020-07" db="EMBL/GenBank/DDBJ databases">
        <title>Sequencing the genomes of 1000 actinobacteria strains.</title>
        <authorList>
            <person name="Klenk H.-P."/>
        </authorList>
    </citation>
    <scope>NUCLEOTIDE SEQUENCE [LARGE SCALE GENOMIC DNA]</scope>
    <source>
        <strain evidence="2 3">DSM 17380</strain>
    </source>
</reference>
<evidence type="ECO:0000256" key="1">
    <source>
        <dbReference type="SAM" id="Phobius"/>
    </source>
</evidence>
<dbReference type="RefSeq" id="WP_185986774.1">
    <property type="nucleotide sequence ID" value="NZ_BAAALZ010000005.1"/>
</dbReference>
<keyword evidence="3" id="KW-1185">Reference proteome</keyword>
<keyword evidence="1" id="KW-1133">Transmembrane helix</keyword>
<dbReference type="Proteomes" id="UP000586095">
    <property type="component" value="Unassembled WGS sequence"/>
</dbReference>
<evidence type="ECO:0000313" key="3">
    <source>
        <dbReference type="Proteomes" id="UP000586095"/>
    </source>
</evidence>
<gene>
    <name evidence="2" type="ORF">BJ960_001420</name>
</gene>
<organism evidence="2 3">
    <name type="scientific">Leucobacter aridicollis</name>
    <dbReference type="NCBI Taxonomy" id="283878"/>
    <lineage>
        <taxon>Bacteria</taxon>
        <taxon>Bacillati</taxon>
        <taxon>Actinomycetota</taxon>
        <taxon>Actinomycetes</taxon>
        <taxon>Micrococcales</taxon>
        <taxon>Microbacteriaceae</taxon>
        <taxon>Leucobacter</taxon>
    </lineage>
</organism>
<dbReference type="EMBL" id="JACCBD010000001">
    <property type="protein sequence ID" value="NYD26617.1"/>
    <property type="molecule type" value="Genomic_DNA"/>
</dbReference>
<keyword evidence="1" id="KW-0472">Membrane</keyword>
<evidence type="ECO:0000313" key="2">
    <source>
        <dbReference type="EMBL" id="NYD26617.1"/>
    </source>
</evidence>
<keyword evidence="1" id="KW-0812">Transmembrane</keyword>
<sequence>MTLGAILLLGGLPFGLAVGGIASVPQAFRMLDSITEVTPSGTVTAARSGDAFYLLAQDDASDDAFPAECSATGPSGERLHIQGVNSGAFSSEYRGNDYVSIAIVRADGPGDIQIQCVNEGGSIVAAPAFNFVSFFTPFFWWTIGGVVATVAGIVLVVVGIVLLVRRPREVAR</sequence>
<feature type="transmembrane region" description="Helical" evidence="1">
    <location>
        <begin position="138"/>
        <end position="164"/>
    </location>
</feature>
<protein>
    <submittedName>
        <fullName evidence="2">Uncharacterized protein</fullName>
    </submittedName>
</protein>
<dbReference type="AlphaFoldDB" id="A0A852R1X9"/>
<proteinExistence type="predicted"/>